<dbReference type="EMBL" id="CACSLK010027805">
    <property type="protein sequence ID" value="CAA0830059.1"/>
    <property type="molecule type" value="Genomic_DNA"/>
</dbReference>
<feature type="non-terminal residue" evidence="2">
    <location>
        <position position="126"/>
    </location>
</feature>
<feature type="region of interest" description="Disordered" evidence="1">
    <location>
        <begin position="76"/>
        <end position="126"/>
    </location>
</feature>
<reference evidence="2" key="1">
    <citation type="submission" date="2019-12" db="EMBL/GenBank/DDBJ databases">
        <authorList>
            <person name="Scholes J."/>
        </authorList>
    </citation>
    <scope>NUCLEOTIDE SEQUENCE</scope>
</reference>
<feature type="non-terminal residue" evidence="2">
    <location>
        <position position="1"/>
    </location>
</feature>
<dbReference type="AlphaFoldDB" id="A0A9N7RGJ6"/>
<evidence type="ECO:0000313" key="3">
    <source>
        <dbReference type="Proteomes" id="UP001153555"/>
    </source>
</evidence>
<organism evidence="2 3">
    <name type="scientific">Striga hermonthica</name>
    <name type="common">Purple witchweed</name>
    <name type="synonym">Buchnera hermonthica</name>
    <dbReference type="NCBI Taxonomy" id="68872"/>
    <lineage>
        <taxon>Eukaryota</taxon>
        <taxon>Viridiplantae</taxon>
        <taxon>Streptophyta</taxon>
        <taxon>Embryophyta</taxon>
        <taxon>Tracheophyta</taxon>
        <taxon>Spermatophyta</taxon>
        <taxon>Magnoliopsida</taxon>
        <taxon>eudicotyledons</taxon>
        <taxon>Gunneridae</taxon>
        <taxon>Pentapetalae</taxon>
        <taxon>asterids</taxon>
        <taxon>lamiids</taxon>
        <taxon>Lamiales</taxon>
        <taxon>Orobanchaceae</taxon>
        <taxon>Buchnereae</taxon>
        <taxon>Striga</taxon>
    </lineage>
</organism>
<sequence>NQSRAEEEEHEVANLQIVESSIMEVETGDSAPVTELSLPEKSFQISKSQPLKPWRRTGTRMGRLLRSIETPIIIDQVSKGKRDRQVLEPTDHTEDSNTQNQVQAKKQKANSKMVGVASLEWHHPDK</sequence>
<keyword evidence="3" id="KW-1185">Reference proteome</keyword>
<evidence type="ECO:0000256" key="1">
    <source>
        <dbReference type="SAM" id="MobiDB-lite"/>
    </source>
</evidence>
<protein>
    <submittedName>
        <fullName evidence="2">Uncharacterized protein</fullName>
    </submittedName>
</protein>
<dbReference type="Proteomes" id="UP001153555">
    <property type="component" value="Unassembled WGS sequence"/>
</dbReference>
<evidence type="ECO:0000313" key="2">
    <source>
        <dbReference type="EMBL" id="CAA0830059.1"/>
    </source>
</evidence>
<gene>
    <name evidence="2" type="ORF">SHERM_25534</name>
</gene>
<comment type="caution">
    <text evidence="2">The sequence shown here is derived from an EMBL/GenBank/DDBJ whole genome shotgun (WGS) entry which is preliminary data.</text>
</comment>
<name>A0A9N7RGJ6_STRHE</name>
<accession>A0A9N7RGJ6</accession>
<proteinExistence type="predicted"/>
<feature type="compositionally biased region" description="Basic and acidic residues" evidence="1">
    <location>
        <begin position="78"/>
        <end position="95"/>
    </location>
</feature>